<dbReference type="PROSITE" id="PS00292">
    <property type="entry name" value="CYCLINS"/>
    <property type="match status" value="1"/>
</dbReference>
<name>A0A8S1UP66_PAROT</name>
<dbReference type="SMART" id="SM00385">
    <property type="entry name" value="CYCLIN"/>
    <property type="match status" value="1"/>
</dbReference>
<dbReference type="InterPro" id="IPR039361">
    <property type="entry name" value="Cyclin"/>
</dbReference>
<evidence type="ECO:0000259" key="5">
    <source>
        <dbReference type="SMART" id="SM00385"/>
    </source>
</evidence>
<evidence type="ECO:0000313" key="6">
    <source>
        <dbReference type="EMBL" id="CAD8166455.1"/>
    </source>
</evidence>
<dbReference type="GO" id="GO:0051301">
    <property type="term" value="P:cell division"/>
    <property type="evidence" value="ECO:0007669"/>
    <property type="project" value="UniProtKB-KW"/>
</dbReference>
<protein>
    <recommendedName>
        <fullName evidence="5">Cyclin-like domain-containing protein</fullName>
    </recommendedName>
</protein>
<comment type="caution">
    <text evidence="6">The sequence shown here is derived from an EMBL/GenBank/DDBJ whole genome shotgun (WGS) entry which is preliminary data.</text>
</comment>
<evidence type="ECO:0000256" key="2">
    <source>
        <dbReference type="ARBA" id="ARBA00023127"/>
    </source>
</evidence>
<dbReference type="AlphaFoldDB" id="A0A8S1UP66"/>
<organism evidence="6 7">
    <name type="scientific">Paramecium octaurelia</name>
    <dbReference type="NCBI Taxonomy" id="43137"/>
    <lineage>
        <taxon>Eukaryota</taxon>
        <taxon>Sar</taxon>
        <taxon>Alveolata</taxon>
        <taxon>Ciliophora</taxon>
        <taxon>Intramacronucleata</taxon>
        <taxon>Oligohymenophorea</taxon>
        <taxon>Peniculida</taxon>
        <taxon>Parameciidae</taxon>
        <taxon>Paramecium</taxon>
    </lineage>
</organism>
<keyword evidence="2 4" id="KW-0195">Cyclin</keyword>
<dbReference type="Proteomes" id="UP000683925">
    <property type="component" value="Unassembled WGS sequence"/>
</dbReference>
<keyword evidence="1" id="KW-0132">Cell division</keyword>
<reference evidence="6" key="1">
    <citation type="submission" date="2021-01" db="EMBL/GenBank/DDBJ databases">
        <authorList>
            <consortium name="Genoscope - CEA"/>
            <person name="William W."/>
        </authorList>
    </citation>
    <scope>NUCLEOTIDE SEQUENCE</scope>
</reference>
<proteinExistence type="inferred from homology"/>
<dbReference type="OrthoDB" id="285353at2759"/>
<gene>
    <name evidence="6" type="ORF">POCTA_138.1.T0480165</name>
</gene>
<dbReference type="Pfam" id="PF00134">
    <property type="entry name" value="Cyclin_N"/>
    <property type="match status" value="1"/>
</dbReference>
<dbReference type="InterPro" id="IPR006671">
    <property type="entry name" value="Cyclin_N"/>
</dbReference>
<keyword evidence="7" id="KW-1185">Reference proteome</keyword>
<dbReference type="EMBL" id="CAJJDP010000048">
    <property type="protein sequence ID" value="CAD8166455.1"/>
    <property type="molecule type" value="Genomic_DNA"/>
</dbReference>
<comment type="similarity">
    <text evidence="4">Belongs to the cyclin family.</text>
</comment>
<dbReference type="InterPro" id="IPR013763">
    <property type="entry name" value="Cyclin-like_dom"/>
</dbReference>
<dbReference type="PANTHER" id="PTHR10177">
    <property type="entry name" value="CYCLINS"/>
    <property type="match status" value="1"/>
</dbReference>
<accession>A0A8S1UP66</accession>
<evidence type="ECO:0000256" key="1">
    <source>
        <dbReference type="ARBA" id="ARBA00022618"/>
    </source>
</evidence>
<keyword evidence="3" id="KW-0131">Cell cycle</keyword>
<dbReference type="InterPro" id="IPR048258">
    <property type="entry name" value="Cyclins_cyclin-box"/>
</dbReference>
<feature type="domain" description="Cyclin-like" evidence="5">
    <location>
        <begin position="110"/>
        <end position="175"/>
    </location>
</feature>
<evidence type="ECO:0000256" key="3">
    <source>
        <dbReference type="ARBA" id="ARBA00023306"/>
    </source>
</evidence>
<evidence type="ECO:0000256" key="4">
    <source>
        <dbReference type="RuleBase" id="RU000383"/>
    </source>
</evidence>
<evidence type="ECO:0000313" key="7">
    <source>
        <dbReference type="Proteomes" id="UP000683925"/>
    </source>
</evidence>
<sequence length="268" mass="32533">MQETKHTFNNILFLQGRFYRSIQKRTKLLKMIFQRILENKLANLLKEQLNNKTKLKKIDIVCEEQIGIIDNQDSILMNLLLGYYTKRNKNIEYIHFFEHQTPIMRSILFDWISEVCKEFTLKRETLHLCIHIIDRYMQIYKQELQLLGLARNLSQASNYSFTEQQIIKKEQHMLTQLQWLINPPTLYLWSTWYLYLTSFVHIASTFIALFDCVILDITLYQFQEERLLHLFFIWFYLNNLVKAHTKEQLKISSKKRSFRFSTHLQTVY</sequence>